<dbReference type="GO" id="GO:0002949">
    <property type="term" value="P:tRNA threonylcarbamoyladenosine modification"/>
    <property type="evidence" value="ECO:0007669"/>
    <property type="project" value="InterPro"/>
</dbReference>
<dbReference type="RefSeq" id="WP_105016083.1">
    <property type="nucleotide sequence ID" value="NZ_MSCN01000001.1"/>
</dbReference>
<dbReference type="NCBIfam" id="TIGR03725">
    <property type="entry name" value="T6A_YeaZ"/>
    <property type="match status" value="1"/>
</dbReference>
<dbReference type="Gene3D" id="3.30.420.40">
    <property type="match status" value="2"/>
</dbReference>
<dbReference type="EMBL" id="MSCN01000001">
    <property type="protein sequence ID" value="PQJ79488.1"/>
    <property type="molecule type" value="Genomic_DNA"/>
</dbReference>
<evidence type="ECO:0000313" key="3">
    <source>
        <dbReference type="Proteomes" id="UP000238882"/>
    </source>
</evidence>
<dbReference type="CDD" id="cd24032">
    <property type="entry name" value="ASKHA_NBD_TsaB"/>
    <property type="match status" value="1"/>
</dbReference>
<evidence type="ECO:0000259" key="1">
    <source>
        <dbReference type="Pfam" id="PF00814"/>
    </source>
</evidence>
<protein>
    <submittedName>
        <fullName evidence="2">tRNA (Adenosine(37)-N6)-threonylcarbamoyltransferase complex dimerization subunit type 1 TsaB</fullName>
    </submittedName>
</protein>
<keyword evidence="3" id="KW-1185">Reference proteome</keyword>
<dbReference type="PANTHER" id="PTHR11735:SF11">
    <property type="entry name" value="TRNA THREONYLCARBAMOYLADENOSINE BIOSYNTHESIS PROTEIN TSAB"/>
    <property type="match status" value="1"/>
</dbReference>
<dbReference type="InterPro" id="IPR043129">
    <property type="entry name" value="ATPase_NBD"/>
</dbReference>
<keyword evidence="2" id="KW-0808">Transferase</keyword>
<feature type="domain" description="Gcp-like" evidence="1">
    <location>
        <begin position="36"/>
        <end position="192"/>
    </location>
</feature>
<gene>
    <name evidence="2" type="ORF">BTO18_10025</name>
</gene>
<dbReference type="GO" id="GO:0005829">
    <property type="term" value="C:cytosol"/>
    <property type="evidence" value="ECO:0007669"/>
    <property type="project" value="TreeGrafter"/>
</dbReference>
<name>A0A2S7WPE8_9FLAO</name>
<reference evidence="2 3" key="1">
    <citation type="submission" date="2016-12" db="EMBL/GenBank/DDBJ databases">
        <title>Trade-off between light-utilization and light-protection in marine flavobacteria.</title>
        <authorList>
            <person name="Kumagai Y."/>
            <person name="Yoshizawa S."/>
            <person name="Kogure K."/>
            <person name="Iwasaki W."/>
        </authorList>
    </citation>
    <scope>NUCLEOTIDE SEQUENCE [LARGE SCALE GENOMIC DNA]</scope>
    <source>
        <strain evidence="2 3">NBRC 108759</strain>
    </source>
</reference>
<dbReference type="SUPFAM" id="SSF53067">
    <property type="entry name" value="Actin-like ATPase domain"/>
    <property type="match status" value="2"/>
</dbReference>
<evidence type="ECO:0000313" key="2">
    <source>
        <dbReference type="EMBL" id="PQJ79488.1"/>
    </source>
</evidence>
<accession>A0A2S7WPE8</accession>
<comment type="caution">
    <text evidence="2">The sequence shown here is derived from an EMBL/GenBank/DDBJ whole genome shotgun (WGS) entry which is preliminary data.</text>
</comment>
<dbReference type="OrthoDB" id="9784166at2"/>
<dbReference type="InterPro" id="IPR022496">
    <property type="entry name" value="T6A_TsaB"/>
</dbReference>
<dbReference type="PANTHER" id="PTHR11735">
    <property type="entry name" value="TRNA N6-ADENOSINE THREONYLCARBAMOYLTRANSFERASE"/>
    <property type="match status" value="1"/>
</dbReference>
<dbReference type="AlphaFoldDB" id="A0A2S7WPE8"/>
<dbReference type="Proteomes" id="UP000238882">
    <property type="component" value="Unassembled WGS sequence"/>
</dbReference>
<sequence length="225" mass="25253">MSLILNIETSTKNCSVSIANEGEVLVIKELNNGNYSHAEMLHPFIDDIINKSNISLSDIDAIAVSKGPGSYTGLRIGVSAAKGLCFAFDKPLISIDTLTSLSYSITINQGIIVPMIDARRMEVYSAIFDANHQLVREIKADIVDEETYLEYLEKSRVYFLGDGATKCKEIIKHKNAIFIESKYPSAREMAKLSFDKYKISDTENVAYFEPFYLKDFIVIPEKKKN</sequence>
<dbReference type="GO" id="GO:0016740">
    <property type="term" value="F:transferase activity"/>
    <property type="evidence" value="ECO:0007669"/>
    <property type="project" value="UniProtKB-KW"/>
</dbReference>
<organism evidence="2 3">
    <name type="scientific">Polaribacter porphyrae</name>
    <dbReference type="NCBI Taxonomy" id="1137780"/>
    <lineage>
        <taxon>Bacteria</taxon>
        <taxon>Pseudomonadati</taxon>
        <taxon>Bacteroidota</taxon>
        <taxon>Flavobacteriia</taxon>
        <taxon>Flavobacteriales</taxon>
        <taxon>Flavobacteriaceae</taxon>
    </lineage>
</organism>
<dbReference type="InterPro" id="IPR000905">
    <property type="entry name" value="Gcp-like_dom"/>
</dbReference>
<dbReference type="Pfam" id="PF00814">
    <property type="entry name" value="TsaD"/>
    <property type="match status" value="1"/>
</dbReference>
<proteinExistence type="predicted"/>